<feature type="region of interest" description="Disordered" evidence="1">
    <location>
        <begin position="87"/>
        <end position="116"/>
    </location>
</feature>
<feature type="compositionally biased region" description="Basic and acidic residues" evidence="1">
    <location>
        <begin position="98"/>
        <end position="110"/>
    </location>
</feature>
<accession>A0A1F5WRD2</accession>
<comment type="caution">
    <text evidence="2">The sequence shown here is derived from an EMBL/GenBank/DDBJ whole genome shotgun (WGS) entry which is preliminary data.</text>
</comment>
<reference evidence="2 3" key="1">
    <citation type="journal article" date="2016" name="Nat. Commun.">
        <title>Thousands of microbial genomes shed light on interconnected biogeochemical processes in an aquifer system.</title>
        <authorList>
            <person name="Anantharaman K."/>
            <person name="Brown C.T."/>
            <person name="Hug L.A."/>
            <person name="Sharon I."/>
            <person name="Castelle C.J."/>
            <person name="Probst A.J."/>
            <person name="Thomas B.C."/>
            <person name="Singh A."/>
            <person name="Wilkins M.J."/>
            <person name="Karaoz U."/>
            <person name="Brodie E.L."/>
            <person name="Williams K.H."/>
            <person name="Hubbard S.S."/>
            <person name="Banfield J.F."/>
        </authorList>
    </citation>
    <scope>NUCLEOTIDE SEQUENCE [LARGE SCALE GENOMIC DNA]</scope>
</reference>
<dbReference type="Proteomes" id="UP000178425">
    <property type="component" value="Unassembled WGS sequence"/>
</dbReference>
<gene>
    <name evidence="2" type="ORF">A2W54_03895</name>
</gene>
<evidence type="ECO:0000313" key="2">
    <source>
        <dbReference type="EMBL" id="OGF78218.1"/>
    </source>
</evidence>
<sequence length="116" mass="13243">MEVFLYRSDDEEGASNGGGFTRLLCVDRKVHVTHSGSWYDQTGCEYDAFDSENWEVTGPCDGSCTPKGFLTVEAVDLVNRFLSSDGKDLHGWSKTTKRYPDAKRNEDRTPRRLNRW</sequence>
<proteinExistence type="predicted"/>
<evidence type="ECO:0000256" key="1">
    <source>
        <dbReference type="SAM" id="MobiDB-lite"/>
    </source>
</evidence>
<evidence type="ECO:0000313" key="3">
    <source>
        <dbReference type="Proteomes" id="UP000178425"/>
    </source>
</evidence>
<dbReference type="EMBL" id="MFHI01000032">
    <property type="protein sequence ID" value="OGF78218.1"/>
    <property type="molecule type" value="Genomic_DNA"/>
</dbReference>
<protein>
    <submittedName>
        <fullName evidence="2">Uncharacterized protein</fullName>
    </submittedName>
</protein>
<organism evidence="2 3">
    <name type="scientific">Candidatus Giovannonibacteria bacterium RIFCSPHIGHO2_02_43_13</name>
    <dbReference type="NCBI Taxonomy" id="1798330"/>
    <lineage>
        <taxon>Bacteria</taxon>
        <taxon>Candidatus Giovannoniibacteriota</taxon>
    </lineage>
</organism>
<dbReference type="AlphaFoldDB" id="A0A1F5WRD2"/>
<name>A0A1F5WRD2_9BACT</name>